<keyword evidence="1" id="KW-0732">Signal</keyword>
<dbReference type="InterPro" id="IPR037126">
    <property type="entry name" value="PdaC/RsiV-like_sf"/>
</dbReference>
<dbReference type="AlphaFoldDB" id="A0A6S7ALR3"/>
<sequence length="275" mass="29842">MRRPFTPRGGISALLLGTALLALAGCGSSPPANITLESPASAAAAASATPEKVGDLSTERIKWSSDKPGCKGDCPRIEIDSVAFPGIPKLSALVDHVLAYMTGTDANRRGPYETLSEYTQYFWSTARPRDATYFKASVKDTVGDVVSIELHTEQFLTGAAHGIPATQYLNWERSRGRVMALDEALIPGRRGEYVAALQRAHAKWLAGNADAKRDPAAYNKMWPFQESDNFALTRDGIVVKYDAYSIAPYSHGEPELSIPYADLRGILKPELLPKS</sequence>
<dbReference type="RefSeq" id="WP_175194265.1">
    <property type="nucleotide sequence ID" value="NZ_CADIJO010000024.1"/>
</dbReference>
<dbReference type="PROSITE" id="PS51257">
    <property type="entry name" value="PROKAR_LIPOPROTEIN"/>
    <property type="match status" value="1"/>
</dbReference>
<evidence type="ECO:0000259" key="2">
    <source>
        <dbReference type="Pfam" id="PF11738"/>
    </source>
</evidence>
<reference evidence="3 4" key="1">
    <citation type="submission" date="2020-04" db="EMBL/GenBank/DDBJ databases">
        <authorList>
            <person name="De Canck E."/>
        </authorList>
    </citation>
    <scope>NUCLEOTIDE SEQUENCE [LARGE SCALE GENOMIC DNA]</scope>
    <source>
        <strain evidence="3 4">LMG 3458</strain>
    </source>
</reference>
<feature type="chain" id="PRO_5028917033" description="DUF3298 domain-containing protein" evidence="1">
    <location>
        <begin position="25"/>
        <end position="275"/>
    </location>
</feature>
<gene>
    <name evidence="3" type="ORF">LMG3458_05117</name>
</gene>
<evidence type="ECO:0000313" key="3">
    <source>
        <dbReference type="EMBL" id="CAB3734060.1"/>
    </source>
</evidence>
<feature type="signal peptide" evidence="1">
    <location>
        <begin position="1"/>
        <end position="24"/>
    </location>
</feature>
<protein>
    <recommendedName>
        <fullName evidence="2">DUF3298 domain-containing protein</fullName>
    </recommendedName>
</protein>
<accession>A0A6S7ALR3</accession>
<organism evidence="3 4">
    <name type="scientific">Achromobacter deleyi</name>
    <dbReference type="NCBI Taxonomy" id="1353891"/>
    <lineage>
        <taxon>Bacteria</taxon>
        <taxon>Pseudomonadati</taxon>
        <taxon>Pseudomonadota</taxon>
        <taxon>Betaproteobacteria</taxon>
        <taxon>Burkholderiales</taxon>
        <taxon>Alcaligenaceae</taxon>
        <taxon>Achromobacter</taxon>
    </lineage>
</organism>
<dbReference type="Pfam" id="PF11738">
    <property type="entry name" value="DUF3298"/>
    <property type="match status" value="1"/>
</dbReference>
<evidence type="ECO:0000313" key="4">
    <source>
        <dbReference type="Proteomes" id="UP000494111"/>
    </source>
</evidence>
<name>A0A6S7ALR3_9BURK</name>
<dbReference type="Gene3D" id="3.30.565.40">
    <property type="entry name" value="Fervidobacterium nodosum Rt17-B1 like"/>
    <property type="match status" value="1"/>
</dbReference>
<evidence type="ECO:0000256" key="1">
    <source>
        <dbReference type="SAM" id="SignalP"/>
    </source>
</evidence>
<dbReference type="InterPro" id="IPR021729">
    <property type="entry name" value="DUF3298"/>
</dbReference>
<dbReference type="EMBL" id="CADIJO010000024">
    <property type="protein sequence ID" value="CAB3734060.1"/>
    <property type="molecule type" value="Genomic_DNA"/>
</dbReference>
<dbReference type="Proteomes" id="UP000494111">
    <property type="component" value="Unassembled WGS sequence"/>
</dbReference>
<dbReference type="Gene3D" id="3.90.640.20">
    <property type="entry name" value="Heat-shock cognate protein, ATPase"/>
    <property type="match status" value="1"/>
</dbReference>
<proteinExistence type="predicted"/>
<feature type="domain" description="DUF3298" evidence="2">
    <location>
        <begin position="195"/>
        <end position="260"/>
    </location>
</feature>